<name>A0A914PQT2_9BILA</name>
<dbReference type="InterPro" id="IPR036465">
    <property type="entry name" value="vWFA_dom_sf"/>
</dbReference>
<dbReference type="AlphaFoldDB" id="A0A914PQT2"/>
<dbReference type="WBParaSite" id="PDA_v2.g2096.t1">
    <property type="protein sequence ID" value="PDA_v2.g2096.t1"/>
    <property type="gene ID" value="PDA_v2.g2096"/>
</dbReference>
<evidence type="ECO:0000313" key="1">
    <source>
        <dbReference type="Proteomes" id="UP000887578"/>
    </source>
</evidence>
<protein>
    <submittedName>
        <fullName evidence="2">VWFA domain-containing protein</fullName>
    </submittedName>
</protein>
<organism evidence="1 2">
    <name type="scientific">Panagrolaimus davidi</name>
    <dbReference type="NCBI Taxonomy" id="227884"/>
    <lineage>
        <taxon>Eukaryota</taxon>
        <taxon>Metazoa</taxon>
        <taxon>Ecdysozoa</taxon>
        <taxon>Nematoda</taxon>
        <taxon>Chromadorea</taxon>
        <taxon>Rhabditida</taxon>
        <taxon>Tylenchina</taxon>
        <taxon>Panagrolaimomorpha</taxon>
        <taxon>Panagrolaimoidea</taxon>
        <taxon>Panagrolaimidae</taxon>
        <taxon>Panagrolaimus</taxon>
    </lineage>
</organism>
<accession>A0A914PQT2</accession>
<dbReference type="SUPFAM" id="SSF53300">
    <property type="entry name" value="vWA-like"/>
    <property type="match status" value="1"/>
</dbReference>
<reference evidence="2" key="1">
    <citation type="submission" date="2022-11" db="UniProtKB">
        <authorList>
            <consortium name="WormBaseParasite"/>
        </authorList>
    </citation>
    <scope>IDENTIFICATION</scope>
</reference>
<keyword evidence="1" id="KW-1185">Reference proteome</keyword>
<sequence>MLNFVSSAMGVLNHPERVAVYPVEFGKSNVILWNNNVTINQIQSYISSITQWGFSIWGAGQIMNEVMYITQTAPTPISIIFFITDTSGPDLYYIKDYLDGWSPRVRITFVLVGPKADSAPLRKFSTKYHYIYWPDLSQPQPDNWAALSNLVYGCESLN</sequence>
<proteinExistence type="predicted"/>
<evidence type="ECO:0000313" key="2">
    <source>
        <dbReference type="WBParaSite" id="PDA_v2.g2096.t1"/>
    </source>
</evidence>
<dbReference type="Proteomes" id="UP000887578">
    <property type="component" value="Unplaced"/>
</dbReference>